<dbReference type="InterPro" id="IPR014710">
    <property type="entry name" value="RmlC-like_jellyroll"/>
</dbReference>
<keyword evidence="5" id="KW-0808">Transferase</keyword>
<dbReference type="SUPFAM" id="SSF46785">
    <property type="entry name" value="Winged helix' DNA-binding domain"/>
    <property type="match status" value="1"/>
</dbReference>
<evidence type="ECO:0000256" key="2">
    <source>
        <dbReference type="ARBA" id="ARBA00023125"/>
    </source>
</evidence>
<gene>
    <name evidence="5" type="ORF">SAMN05444714_2796</name>
</gene>
<evidence type="ECO:0000256" key="3">
    <source>
        <dbReference type="ARBA" id="ARBA00023163"/>
    </source>
</evidence>
<dbReference type="GO" id="GO:0016301">
    <property type="term" value="F:kinase activity"/>
    <property type="evidence" value="ECO:0007669"/>
    <property type="project" value="UniProtKB-KW"/>
</dbReference>
<dbReference type="Pfam" id="PF00027">
    <property type="entry name" value="cNMP_binding"/>
    <property type="match status" value="1"/>
</dbReference>
<dbReference type="InterPro" id="IPR036390">
    <property type="entry name" value="WH_DNA-bd_sf"/>
</dbReference>
<feature type="domain" description="HTH crp-type" evidence="4">
    <location>
        <begin position="149"/>
        <end position="223"/>
    </location>
</feature>
<dbReference type="CDD" id="cd00038">
    <property type="entry name" value="CAP_ED"/>
    <property type="match status" value="1"/>
</dbReference>
<evidence type="ECO:0000259" key="4">
    <source>
        <dbReference type="PROSITE" id="PS51063"/>
    </source>
</evidence>
<dbReference type="InterPro" id="IPR018490">
    <property type="entry name" value="cNMP-bd_dom_sf"/>
</dbReference>
<dbReference type="InterPro" id="IPR012318">
    <property type="entry name" value="HTH_CRP"/>
</dbReference>
<dbReference type="InterPro" id="IPR000595">
    <property type="entry name" value="cNMP-bd_dom"/>
</dbReference>
<dbReference type="EMBL" id="FOZM01000003">
    <property type="protein sequence ID" value="SFS21310.1"/>
    <property type="molecule type" value="Genomic_DNA"/>
</dbReference>
<organism evidence="5 6">
    <name type="scientific">Yoonia litorea</name>
    <dbReference type="NCBI Taxonomy" id="1123755"/>
    <lineage>
        <taxon>Bacteria</taxon>
        <taxon>Pseudomonadati</taxon>
        <taxon>Pseudomonadota</taxon>
        <taxon>Alphaproteobacteria</taxon>
        <taxon>Rhodobacterales</taxon>
        <taxon>Paracoccaceae</taxon>
        <taxon>Yoonia</taxon>
    </lineage>
</organism>
<dbReference type="Pfam" id="PF13545">
    <property type="entry name" value="HTH_Crp_2"/>
    <property type="match status" value="1"/>
</dbReference>
<dbReference type="SUPFAM" id="SSF51206">
    <property type="entry name" value="cAMP-binding domain-like"/>
    <property type="match status" value="1"/>
</dbReference>
<evidence type="ECO:0000313" key="5">
    <source>
        <dbReference type="EMBL" id="SFS21310.1"/>
    </source>
</evidence>
<dbReference type="Gene3D" id="1.10.10.10">
    <property type="entry name" value="Winged helix-like DNA-binding domain superfamily/Winged helix DNA-binding domain"/>
    <property type="match status" value="1"/>
</dbReference>
<keyword evidence="2" id="KW-0238">DNA-binding</keyword>
<keyword evidence="5" id="KW-0418">Kinase</keyword>
<dbReference type="Gene3D" id="2.60.120.10">
    <property type="entry name" value="Jelly Rolls"/>
    <property type="match status" value="1"/>
</dbReference>
<dbReference type="AlphaFoldDB" id="A0A1I6N040"/>
<keyword evidence="3" id="KW-0804">Transcription</keyword>
<dbReference type="STRING" id="1123755.SAMN05444714_2796"/>
<dbReference type="GO" id="GO:0003677">
    <property type="term" value="F:DNA binding"/>
    <property type="evidence" value="ECO:0007669"/>
    <property type="project" value="UniProtKB-KW"/>
</dbReference>
<evidence type="ECO:0000313" key="6">
    <source>
        <dbReference type="Proteomes" id="UP000198926"/>
    </source>
</evidence>
<accession>A0A1I6N040</accession>
<name>A0A1I6N040_9RHOB</name>
<protein>
    <submittedName>
        <fullName evidence="5">cAMP-binding domain of CRP or a regulatory subunit of cAMP-dependent protein kinases</fullName>
    </submittedName>
</protein>
<proteinExistence type="predicted"/>
<dbReference type="InterPro" id="IPR036388">
    <property type="entry name" value="WH-like_DNA-bd_sf"/>
</dbReference>
<dbReference type="Proteomes" id="UP000198926">
    <property type="component" value="Unassembled WGS sequence"/>
</dbReference>
<sequence>MATKCENCPLRKKDLFVPMTREDAAVMQKFKMGELVVDPGTPILMEGSNSPQLYTALRGMGLRYKHLENGRRQVVNMILPGDFIGLQASVMGEMGHSVEATTHMTLCVFDRSALWGFYRDSPSRAYAMTWLAATEEHFLGDALMTLGQRSASEAVAWALAKIYLRGDHIGLVKNGQMPLPYRQQDLADALGLSLVHTNKVLATIRKSQLASWSDGILSVNDLDGLCELAMLDSKTVRQRPLI</sequence>
<dbReference type="GO" id="GO:0006355">
    <property type="term" value="P:regulation of DNA-templated transcription"/>
    <property type="evidence" value="ECO:0007669"/>
    <property type="project" value="InterPro"/>
</dbReference>
<dbReference type="PROSITE" id="PS51063">
    <property type="entry name" value="HTH_CRP_2"/>
    <property type="match status" value="1"/>
</dbReference>
<keyword evidence="1" id="KW-0805">Transcription regulation</keyword>
<keyword evidence="6" id="KW-1185">Reference proteome</keyword>
<evidence type="ECO:0000256" key="1">
    <source>
        <dbReference type="ARBA" id="ARBA00023015"/>
    </source>
</evidence>
<reference evidence="5 6" key="1">
    <citation type="submission" date="2016-10" db="EMBL/GenBank/DDBJ databases">
        <authorList>
            <person name="de Groot N.N."/>
        </authorList>
    </citation>
    <scope>NUCLEOTIDE SEQUENCE [LARGE SCALE GENOMIC DNA]</scope>
    <source>
        <strain evidence="5 6">DSM 29433</strain>
    </source>
</reference>